<proteinExistence type="predicted"/>
<dbReference type="AlphaFoldDB" id="A0A2G9HHY4"/>
<comment type="caution">
    <text evidence="1">The sequence shown here is derived from an EMBL/GenBank/DDBJ whole genome shotgun (WGS) entry which is preliminary data.</text>
</comment>
<organism evidence="1 2">
    <name type="scientific">Handroanthus impetiginosus</name>
    <dbReference type="NCBI Taxonomy" id="429701"/>
    <lineage>
        <taxon>Eukaryota</taxon>
        <taxon>Viridiplantae</taxon>
        <taxon>Streptophyta</taxon>
        <taxon>Embryophyta</taxon>
        <taxon>Tracheophyta</taxon>
        <taxon>Spermatophyta</taxon>
        <taxon>Magnoliopsida</taxon>
        <taxon>eudicotyledons</taxon>
        <taxon>Gunneridae</taxon>
        <taxon>Pentapetalae</taxon>
        <taxon>asterids</taxon>
        <taxon>lamiids</taxon>
        <taxon>Lamiales</taxon>
        <taxon>Bignoniaceae</taxon>
        <taxon>Crescentiina</taxon>
        <taxon>Tabebuia alliance</taxon>
        <taxon>Handroanthus</taxon>
    </lineage>
</organism>
<sequence length="89" mass="10227">MKQNKRMNQVKNNIHKKRSKENQIDKVVNGTQVILIPQTYKHPSQLNVHNKIAQTLVTSSRRTRNSAIQTWQQTNHTSVTLIKGHTTAS</sequence>
<dbReference type="Proteomes" id="UP000231279">
    <property type="component" value="Unassembled WGS sequence"/>
</dbReference>
<protein>
    <submittedName>
        <fullName evidence="1">Uncharacterized protein</fullName>
    </submittedName>
</protein>
<reference evidence="2" key="1">
    <citation type="journal article" date="2018" name="Gigascience">
        <title>Genome assembly of the Pink Ipe (Handroanthus impetiginosus, Bignoniaceae), a highly valued, ecologically keystone Neotropical timber forest tree.</title>
        <authorList>
            <person name="Silva-Junior O.B."/>
            <person name="Grattapaglia D."/>
            <person name="Novaes E."/>
            <person name="Collevatti R.G."/>
        </authorList>
    </citation>
    <scope>NUCLEOTIDE SEQUENCE [LARGE SCALE GENOMIC DNA]</scope>
    <source>
        <strain evidence="2">cv. UFG-1</strain>
    </source>
</reference>
<dbReference type="EMBL" id="NKXS01001723">
    <property type="protein sequence ID" value="PIN17142.1"/>
    <property type="molecule type" value="Genomic_DNA"/>
</dbReference>
<accession>A0A2G9HHY4</accession>
<evidence type="ECO:0000313" key="1">
    <source>
        <dbReference type="EMBL" id="PIN17142.1"/>
    </source>
</evidence>
<evidence type="ECO:0000313" key="2">
    <source>
        <dbReference type="Proteomes" id="UP000231279"/>
    </source>
</evidence>
<gene>
    <name evidence="1" type="ORF">CDL12_10200</name>
</gene>
<keyword evidence="2" id="KW-1185">Reference proteome</keyword>
<name>A0A2G9HHY4_9LAMI</name>